<dbReference type="EMBL" id="AZBU02000010">
    <property type="protein sequence ID" value="TKR63363.1"/>
    <property type="molecule type" value="Genomic_DNA"/>
</dbReference>
<gene>
    <name evidence="1" type="ORF">L596_027203</name>
</gene>
<comment type="caution">
    <text evidence="1">The sequence shown here is derived from an EMBL/GenBank/DDBJ whole genome shotgun (WGS) entry which is preliminary data.</text>
</comment>
<sequence>MSDGNRNLSHIPLGSILFLLFMFDRPLLKLTLTGNLNPSEFLDELALRLRRFPRIFADRVSPMLCEMIFTDEVVDCRVITVLDEFTPNKNARSIVFNV</sequence>
<reference evidence="1 2" key="1">
    <citation type="journal article" date="2015" name="Genome Biol.">
        <title>Comparative genomics of Steinernema reveals deeply conserved gene regulatory networks.</title>
        <authorList>
            <person name="Dillman A.R."/>
            <person name="Macchietto M."/>
            <person name="Porter C.F."/>
            <person name="Rogers A."/>
            <person name="Williams B."/>
            <person name="Antoshechkin I."/>
            <person name="Lee M.M."/>
            <person name="Goodwin Z."/>
            <person name="Lu X."/>
            <person name="Lewis E.E."/>
            <person name="Goodrich-Blair H."/>
            <person name="Stock S.P."/>
            <person name="Adams B.J."/>
            <person name="Sternberg P.W."/>
            <person name="Mortazavi A."/>
        </authorList>
    </citation>
    <scope>NUCLEOTIDE SEQUENCE [LARGE SCALE GENOMIC DNA]</scope>
    <source>
        <strain evidence="1 2">ALL</strain>
    </source>
</reference>
<organism evidence="1 2">
    <name type="scientific">Steinernema carpocapsae</name>
    <name type="common">Entomopathogenic nematode</name>
    <dbReference type="NCBI Taxonomy" id="34508"/>
    <lineage>
        <taxon>Eukaryota</taxon>
        <taxon>Metazoa</taxon>
        <taxon>Ecdysozoa</taxon>
        <taxon>Nematoda</taxon>
        <taxon>Chromadorea</taxon>
        <taxon>Rhabditida</taxon>
        <taxon>Tylenchina</taxon>
        <taxon>Panagrolaimomorpha</taxon>
        <taxon>Strongyloidoidea</taxon>
        <taxon>Steinernematidae</taxon>
        <taxon>Steinernema</taxon>
    </lineage>
</organism>
<reference evidence="1 2" key="2">
    <citation type="journal article" date="2019" name="G3 (Bethesda)">
        <title>Hybrid Assembly of the Genome of the Entomopathogenic Nematode Steinernema carpocapsae Identifies the X-Chromosome.</title>
        <authorList>
            <person name="Serra L."/>
            <person name="Macchietto M."/>
            <person name="Macias-Munoz A."/>
            <person name="McGill C.J."/>
            <person name="Rodriguez I.M."/>
            <person name="Rodriguez B."/>
            <person name="Murad R."/>
            <person name="Mortazavi A."/>
        </authorList>
    </citation>
    <scope>NUCLEOTIDE SEQUENCE [LARGE SCALE GENOMIC DNA]</scope>
    <source>
        <strain evidence="1 2">ALL</strain>
    </source>
</reference>
<dbReference type="AlphaFoldDB" id="A0A4U5M4S0"/>
<proteinExistence type="predicted"/>
<evidence type="ECO:0000313" key="1">
    <source>
        <dbReference type="EMBL" id="TKR63363.1"/>
    </source>
</evidence>
<name>A0A4U5M4S0_STECR</name>
<protein>
    <submittedName>
        <fullName evidence="1">Uncharacterized protein</fullName>
    </submittedName>
</protein>
<keyword evidence="2" id="KW-1185">Reference proteome</keyword>
<accession>A0A4U5M4S0</accession>
<evidence type="ECO:0000313" key="2">
    <source>
        <dbReference type="Proteomes" id="UP000298663"/>
    </source>
</evidence>
<dbReference type="Proteomes" id="UP000298663">
    <property type="component" value="Unassembled WGS sequence"/>
</dbReference>